<organism evidence="1 2">
    <name type="scientific">Plectus sambesii</name>
    <dbReference type="NCBI Taxonomy" id="2011161"/>
    <lineage>
        <taxon>Eukaryota</taxon>
        <taxon>Metazoa</taxon>
        <taxon>Ecdysozoa</taxon>
        <taxon>Nematoda</taxon>
        <taxon>Chromadorea</taxon>
        <taxon>Plectida</taxon>
        <taxon>Plectina</taxon>
        <taxon>Plectoidea</taxon>
        <taxon>Plectidae</taxon>
        <taxon>Plectus</taxon>
    </lineage>
</organism>
<dbReference type="AlphaFoldDB" id="A0A914VCF2"/>
<name>A0A914VCF2_9BILA</name>
<dbReference type="CDD" id="cd09271">
    <property type="entry name" value="RNase_H2-C"/>
    <property type="match status" value="1"/>
</dbReference>
<dbReference type="GO" id="GO:0006401">
    <property type="term" value="P:RNA catabolic process"/>
    <property type="evidence" value="ECO:0007669"/>
    <property type="project" value="InterPro"/>
</dbReference>
<dbReference type="WBParaSite" id="PSAMB.scaffold1774size27928.g14806.t1">
    <property type="protein sequence ID" value="PSAMB.scaffold1774size27928.g14806.t1"/>
    <property type="gene ID" value="PSAMB.scaffold1774size27928.g14806"/>
</dbReference>
<dbReference type="PANTHER" id="PTHR47204:SF1">
    <property type="entry name" value="RIBONUCLEASE H2 SUBUNIT C"/>
    <property type="match status" value="1"/>
</dbReference>
<keyword evidence="1" id="KW-1185">Reference proteome</keyword>
<dbReference type="PANTHER" id="PTHR47204">
    <property type="entry name" value="OS02G0168900 PROTEIN"/>
    <property type="match status" value="1"/>
</dbReference>
<sequence>MTTNFVDKSKQKPLVEIQSIPCRVDHTGPAEVSQYFHRETLSNGHEKATFRGRPLDGHTVSAPDGYKLYLLKEKRTAVDGSNKTFEVHASTDKLTVWNLDKEPSERDPIRRAMNWVQIAQALADD</sequence>
<protein>
    <submittedName>
        <fullName evidence="2">Ribonuclease H2 subunit C</fullName>
    </submittedName>
</protein>
<dbReference type="InterPro" id="IPR013924">
    <property type="entry name" value="RNase_H2_suC"/>
</dbReference>
<proteinExistence type="predicted"/>
<evidence type="ECO:0000313" key="2">
    <source>
        <dbReference type="WBParaSite" id="PSAMB.scaffold1774size27928.g14806.t1"/>
    </source>
</evidence>
<evidence type="ECO:0000313" key="1">
    <source>
        <dbReference type="Proteomes" id="UP000887566"/>
    </source>
</evidence>
<dbReference type="Pfam" id="PF08615">
    <property type="entry name" value="RNase_H2_suC"/>
    <property type="match status" value="1"/>
</dbReference>
<dbReference type="Proteomes" id="UP000887566">
    <property type="component" value="Unplaced"/>
</dbReference>
<reference evidence="2" key="1">
    <citation type="submission" date="2022-11" db="UniProtKB">
        <authorList>
            <consortium name="WormBaseParasite"/>
        </authorList>
    </citation>
    <scope>IDENTIFICATION</scope>
</reference>
<accession>A0A914VCF2</accession>
<dbReference type="GO" id="GO:0032299">
    <property type="term" value="C:ribonuclease H2 complex"/>
    <property type="evidence" value="ECO:0007669"/>
    <property type="project" value="InterPro"/>
</dbReference>
<dbReference type="Gene3D" id="2.40.128.680">
    <property type="match status" value="1"/>
</dbReference>